<gene>
    <name evidence="4" type="ORF">BXY64_1622</name>
</gene>
<dbReference type="EMBL" id="RAPQ01000008">
    <property type="protein sequence ID" value="RKE04595.1"/>
    <property type="molecule type" value="Genomic_DNA"/>
</dbReference>
<evidence type="ECO:0000259" key="3">
    <source>
        <dbReference type="SMART" id="SM00822"/>
    </source>
</evidence>
<dbReference type="Proteomes" id="UP000284531">
    <property type="component" value="Unassembled WGS sequence"/>
</dbReference>
<evidence type="ECO:0000313" key="5">
    <source>
        <dbReference type="Proteomes" id="UP000284531"/>
    </source>
</evidence>
<evidence type="ECO:0000256" key="1">
    <source>
        <dbReference type="ARBA" id="ARBA00006484"/>
    </source>
</evidence>
<dbReference type="PROSITE" id="PS00061">
    <property type="entry name" value="ADH_SHORT"/>
    <property type="match status" value="1"/>
</dbReference>
<dbReference type="GO" id="GO:0016616">
    <property type="term" value="F:oxidoreductase activity, acting on the CH-OH group of donors, NAD or NADP as acceptor"/>
    <property type="evidence" value="ECO:0007669"/>
    <property type="project" value="UniProtKB-ARBA"/>
</dbReference>
<keyword evidence="5" id="KW-1185">Reference proteome</keyword>
<dbReference type="AlphaFoldDB" id="A0A419XA55"/>
<sequence>MNFNPFSLKDKVIVITGASSGIGQQCAIDCSKMGAKVALLGRDCDRLKMTISQMKNREKHLMFSVDLADVKCLKDVISTVVSSLGKVNGFIHAAGIEKTLPLKLTKQQDMKEVFDVNVISAVELLKILTSRKFKGDGQKHVLIASITGVIGRAGLTAYSASKGALISLTRSLALELAPRSINVNCVSPGTILTPMMESFLSKLSDDERIKRSQGFHLGLGKTTDVSNACIFLLSDAANWMTGQNIIIDGGYTSG</sequence>
<dbReference type="Gene3D" id="3.40.50.720">
    <property type="entry name" value="NAD(P)-binding Rossmann-like Domain"/>
    <property type="match status" value="1"/>
</dbReference>
<dbReference type="InterPro" id="IPR057326">
    <property type="entry name" value="KR_dom"/>
</dbReference>
<name>A0A419XA55_9BACT</name>
<dbReference type="PANTHER" id="PTHR42760:SF133">
    <property type="entry name" value="3-OXOACYL-[ACYL-CARRIER-PROTEIN] REDUCTASE"/>
    <property type="match status" value="1"/>
</dbReference>
<dbReference type="GO" id="GO:0006633">
    <property type="term" value="P:fatty acid biosynthetic process"/>
    <property type="evidence" value="ECO:0007669"/>
    <property type="project" value="TreeGrafter"/>
</dbReference>
<evidence type="ECO:0000313" key="4">
    <source>
        <dbReference type="EMBL" id="RKE04595.1"/>
    </source>
</evidence>
<dbReference type="GO" id="GO:0048038">
    <property type="term" value="F:quinone binding"/>
    <property type="evidence" value="ECO:0007669"/>
    <property type="project" value="TreeGrafter"/>
</dbReference>
<feature type="domain" description="Ketoreductase" evidence="3">
    <location>
        <begin position="11"/>
        <end position="189"/>
    </location>
</feature>
<dbReference type="Pfam" id="PF13561">
    <property type="entry name" value="adh_short_C2"/>
    <property type="match status" value="1"/>
</dbReference>
<dbReference type="PANTHER" id="PTHR42760">
    <property type="entry name" value="SHORT-CHAIN DEHYDROGENASES/REDUCTASES FAMILY MEMBER"/>
    <property type="match status" value="1"/>
</dbReference>
<evidence type="ECO:0000256" key="2">
    <source>
        <dbReference type="ARBA" id="ARBA00023002"/>
    </source>
</evidence>
<organism evidence="4 5">
    <name type="scientific">Marinifilum flexuosum</name>
    <dbReference type="NCBI Taxonomy" id="1117708"/>
    <lineage>
        <taxon>Bacteria</taxon>
        <taxon>Pseudomonadati</taxon>
        <taxon>Bacteroidota</taxon>
        <taxon>Bacteroidia</taxon>
        <taxon>Marinilabiliales</taxon>
        <taxon>Marinifilaceae</taxon>
    </lineage>
</organism>
<dbReference type="PRINTS" id="PR00081">
    <property type="entry name" value="GDHRDH"/>
</dbReference>
<dbReference type="PRINTS" id="PR00080">
    <property type="entry name" value="SDRFAMILY"/>
</dbReference>
<dbReference type="RefSeq" id="WP_120239357.1">
    <property type="nucleotide sequence ID" value="NZ_RAPQ01000008.1"/>
</dbReference>
<dbReference type="InterPro" id="IPR020904">
    <property type="entry name" value="Sc_DH/Rdtase_CS"/>
</dbReference>
<comment type="similarity">
    <text evidence="1">Belongs to the short-chain dehydrogenases/reductases (SDR) family.</text>
</comment>
<keyword evidence="2" id="KW-0560">Oxidoreductase</keyword>
<dbReference type="SUPFAM" id="SSF51735">
    <property type="entry name" value="NAD(P)-binding Rossmann-fold domains"/>
    <property type="match status" value="1"/>
</dbReference>
<dbReference type="InterPro" id="IPR036291">
    <property type="entry name" value="NAD(P)-bd_dom_sf"/>
</dbReference>
<dbReference type="InterPro" id="IPR002347">
    <property type="entry name" value="SDR_fam"/>
</dbReference>
<protein>
    <submittedName>
        <fullName evidence="4">NAD(P)-dependent dehydrogenase (Short-subunit alcohol dehydrogenase family)</fullName>
    </submittedName>
</protein>
<dbReference type="SMART" id="SM00822">
    <property type="entry name" value="PKS_KR"/>
    <property type="match status" value="1"/>
</dbReference>
<dbReference type="CDD" id="cd05233">
    <property type="entry name" value="SDR_c"/>
    <property type="match status" value="1"/>
</dbReference>
<accession>A0A419XA55</accession>
<proteinExistence type="inferred from homology"/>
<dbReference type="OrthoDB" id="9803333at2"/>
<comment type="caution">
    <text evidence="4">The sequence shown here is derived from an EMBL/GenBank/DDBJ whole genome shotgun (WGS) entry which is preliminary data.</text>
</comment>
<dbReference type="FunFam" id="3.40.50.720:FF:000084">
    <property type="entry name" value="Short-chain dehydrogenase reductase"/>
    <property type="match status" value="1"/>
</dbReference>
<reference evidence="4 5" key="1">
    <citation type="submission" date="2018-09" db="EMBL/GenBank/DDBJ databases">
        <title>Genomic Encyclopedia of Archaeal and Bacterial Type Strains, Phase II (KMG-II): from individual species to whole genera.</title>
        <authorList>
            <person name="Goeker M."/>
        </authorList>
    </citation>
    <scope>NUCLEOTIDE SEQUENCE [LARGE SCALE GENOMIC DNA]</scope>
    <source>
        <strain evidence="4 5">DSM 21950</strain>
    </source>
</reference>